<protein>
    <submittedName>
        <fullName evidence="5">AsnC family transcriptional regulator</fullName>
    </submittedName>
</protein>
<dbReference type="Pfam" id="PF13404">
    <property type="entry name" value="HTH_AsnC-type"/>
    <property type="match status" value="1"/>
</dbReference>
<dbReference type="GO" id="GO:0043200">
    <property type="term" value="P:response to amino acid"/>
    <property type="evidence" value="ECO:0007669"/>
    <property type="project" value="TreeGrafter"/>
</dbReference>
<dbReference type="Proteomes" id="UP000197153">
    <property type="component" value="Chromosome 2"/>
</dbReference>
<organism evidence="5 6">
    <name type="scientific">Nitrospirillum viridazoti CBAmc</name>
    <dbReference type="NCBI Taxonomy" id="1441467"/>
    <lineage>
        <taxon>Bacteria</taxon>
        <taxon>Pseudomonadati</taxon>
        <taxon>Pseudomonadota</taxon>
        <taxon>Alphaproteobacteria</taxon>
        <taxon>Rhodospirillales</taxon>
        <taxon>Azospirillaceae</taxon>
        <taxon>Nitrospirillum</taxon>
        <taxon>Nitrospirillum viridazoti</taxon>
    </lineage>
</organism>
<accession>A0A248JWH9</accession>
<dbReference type="InterPro" id="IPR019887">
    <property type="entry name" value="Tscrpt_reg_AsnC/Lrp_C"/>
</dbReference>
<dbReference type="PANTHER" id="PTHR30154:SF34">
    <property type="entry name" value="TRANSCRIPTIONAL REGULATOR AZLB"/>
    <property type="match status" value="1"/>
</dbReference>
<dbReference type="PROSITE" id="PS50956">
    <property type="entry name" value="HTH_ASNC_2"/>
    <property type="match status" value="1"/>
</dbReference>
<dbReference type="AlphaFoldDB" id="A0A248JWH9"/>
<keyword evidence="3" id="KW-0804">Transcription</keyword>
<evidence type="ECO:0000256" key="3">
    <source>
        <dbReference type="ARBA" id="ARBA00023163"/>
    </source>
</evidence>
<dbReference type="Gene3D" id="3.30.70.920">
    <property type="match status" value="1"/>
</dbReference>
<proteinExistence type="predicted"/>
<dbReference type="RefSeq" id="WP_088873059.1">
    <property type="nucleotide sequence ID" value="NZ_CP022111.1"/>
</dbReference>
<evidence type="ECO:0000313" key="6">
    <source>
        <dbReference type="Proteomes" id="UP000197153"/>
    </source>
</evidence>
<name>A0A248JWH9_9PROT</name>
<keyword evidence="2" id="KW-0238">DNA-binding</keyword>
<dbReference type="GO" id="GO:0005829">
    <property type="term" value="C:cytosol"/>
    <property type="evidence" value="ECO:0007669"/>
    <property type="project" value="TreeGrafter"/>
</dbReference>
<dbReference type="SUPFAM" id="SSF46785">
    <property type="entry name" value="Winged helix' DNA-binding domain"/>
    <property type="match status" value="1"/>
</dbReference>
<dbReference type="EMBL" id="CP022111">
    <property type="protein sequence ID" value="ASG22478.1"/>
    <property type="molecule type" value="Genomic_DNA"/>
</dbReference>
<gene>
    <name evidence="5" type="ORF">Y958_16205</name>
</gene>
<dbReference type="KEGG" id="nao:Y958_16205"/>
<dbReference type="InterPro" id="IPR019888">
    <property type="entry name" value="Tscrpt_reg_AsnC-like"/>
</dbReference>
<reference evidence="5 6" key="1">
    <citation type="submission" date="2017-06" db="EMBL/GenBank/DDBJ databases">
        <title>Complete genome sequence of Nitrospirillum amazonense strain CBAmC, an endophytic nitrogen-fixing and plant growth-promoting bacterium, isolated from sugarcane.</title>
        <authorList>
            <person name="Schwab S."/>
            <person name="dos Santos Teixeira K.R."/>
            <person name="Simoes Araujo J.L."/>
            <person name="Soares Vidal M."/>
            <person name="Borges de Freitas H.R."/>
            <person name="Rivello Crivelaro A.L."/>
            <person name="Bueno de Camargo Nunes A."/>
            <person name="dos Santos C.M."/>
            <person name="Palmeira da Silva Rosa D."/>
            <person name="da Silva Padilha D."/>
            <person name="da Silva E."/>
            <person name="Araujo Terra L."/>
            <person name="Soares Mendes V."/>
            <person name="Farinelli L."/>
            <person name="Magalhaes Cruz L."/>
            <person name="Baldani J.I."/>
        </authorList>
    </citation>
    <scope>NUCLEOTIDE SEQUENCE [LARGE SCALE GENOMIC DNA]</scope>
    <source>
        <strain evidence="5 6">CBAmC</strain>
    </source>
</reference>
<keyword evidence="6" id="KW-1185">Reference proteome</keyword>
<feature type="domain" description="HTH asnC-type" evidence="4">
    <location>
        <begin position="7"/>
        <end position="68"/>
    </location>
</feature>
<dbReference type="InterPro" id="IPR000485">
    <property type="entry name" value="AsnC-type_HTH_dom"/>
</dbReference>
<evidence type="ECO:0000256" key="1">
    <source>
        <dbReference type="ARBA" id="ARBA00023015"/>
    </source>
</evidence>
<sequence length="156" mass="17257">MKEIDQFDEIDHRILRALQRDASLSHAALAEEVGASPASCWRRIKALEGAGILGAAVRLVDAAKVGRGVSVMCQLRMKSHATKDRQEFEAFIQTRGEIMDCHSMSGEWDYLMRVVVADVASYERFLMRELLAHPAVAAAASHFALSQVKYTTALPI</sequence>
<dbReference type="Pfam" id="PF01037">
    <property type="entry name" value="AsnC_trans_reg"/>
    <property type="match status" value="1"/>
</dbReference>
<dbReference type="InterPro" id="IPR036388">
    <property type="entry name" value="WH-like_DNA-bd_sf"/>
</dbReference>
<dbReference type="InterPro" id="IPR036390">
    <property type="entry name" value="WH_DNA-bd_sf"/>
</dbReference>
<dbReference type="GO" id="GO:0006355">
    <property type="term" value="P:regulation of DNA-templated transcription"/>
    <property type="evidence" value="ECO:0007669"/>
    <property type="project" value="UniProtKB-ARBA"/>
</dbReference>
<evidence type="ECO:0000259" key="4">
    <source>
        <dbReference type="PROSITE" id="PS50956"/>
    </source>
</evidence>
<dbReference type="Gene3D" id="1.10.10.10">
    <property type="entry name" value="Winged helix-like DNA-binding domain superfamily/Winged helix DNA-binding domain"/>
    <property type="match status" value="1"/>
</dbReference>
<evidence type="ECO:0000256" key="2">
    <source>
        <dbReference type="ARBA" id="ARBA00023125"/>
    </source>
</evidence>
<dbReference type="GO" id="GO:0043565">
    <property type="term" value="F:sequence-specific DNA binding"/>
    <property type="evidence" value="ECO:0007669"/>
    <property type="project" value="InterPro"/>
</dbReference>
<dbReference type="SMART" id="SM00344">
    <property type="entry name" value="HTH_ASNC"/>
    <property type="match status" value="1"/>
</dbReference>
<dbReference type="PANTHER" id="PTHR30154">
    <property type="entry name" value="LEUCINE-RESPONSIVE REGULATORY PROTEIN"/>
    <property type="match status" value="1"/>
</dbReference>
<keyword evidence="1" id="KW-0805">Transcription regulation</keyword>
<dbReference type="PRINTS" id="PR00033">
    <property type="entry name" value="HTHASNC"/>
</dbReference>
<dbReference type="SUPFAM" id="SSF54909">
    <property type="entry name" value="Dimeric alpha+beta barrel"/>
    <property type="match status" value="1"/>
</dbReference>
<evidence type="ECO:0000313" key="5">
    <source>
        <dbReference type="EMBL" id="ASG22478.1"/>
    </source>
</evidence>
<dbReference type="InterPro" id="IPR011008">
    <property type="entry name" value="Dimeric_a/b-barrel"/>
</dbReference>
<dbReference type="InterPro" id="IPR011991">
    <property type="entry name" value="ArsR-like_HTH"/>
</dbReference>
<dbReference type="CDD" id="cd00090">
    <property type="entry name" value="HTH_ARSR"/>
    <property type="match status" value="1"/>
</dbReference>